<accession>A0A366MC35</accession>
<dbReference type="PROSITE" id="PS00198">
    <property type="entry name" value="4FE4S_FER_1"/>
    <property type="match status" value="4"/>
</dbReference>
<feature type="domain" description="4Fe-4S ferredoxin-type" evidence="1">
    <location>
        <begin position="291"/>
        <end position="321"/>
    </location>
</feature>
<organism evidence="2 3">
    <name type="scientific">Candidatus Methanobinarius endosymbioticus</name>
    <dbReference type="NCBI Taxonomy" id="2006182"/>
    <lineage>
        <taxon>Archaea</taxon>
        <taxon>Methanobacteriati</taxon>
        <taxon>Methanobacteriota</taxon>
        <taxon>Methanomada group</taxon>
        <taxon>Methanobacteria</taxon>
        <taxon>Methanobacteriales</taxon>
        <taxon>Methanobacteriaceae</taxon>
        <taxon>Candidatus Methanobinarius</taxon>
    </lineage>
</organism>
<dbReference type="Proteomes" id="UP000253099">
    <property type="component" value="Unassembled WGS sequence"/>
</dbReference>
<dbReference type="GO" id="GO:0016491">
    <property type="term" value="F:oxidoreductase activity"/>
    <property type="evidence" value="ECO:0007669"/>
    <property type="project" value="UniProtKB-ARBA"/>
</dbReference>
<feature type="domain" description="4Fe-4S ferredoxin-type" evidence="1">
    <location>
        <begin position="260"/>
        <end position="289"/>
    </location>
</feature>
<gene>
    <name evidence="2" type="primary">mvhB_3</name>
    <name evidence="2" type="ORF">ALNOE001_06850</name>
</gene>
<evidence type="ECO:0000313" key="3">
    <source>
        <dbReference type="Proteomes" id="UP000253099"/>
    </source>
</evidence>
<dbReference type="CDD" id="cd10549">
    <property type="entry name" value="MtMvhB_like"/>
    <property type="match status" value="1"/>
</dbReference>
<keyword evidence="3" id="KW-1185">Reference proteome</keyword>
<name>A0A366MC35_9EURY</name>
<evidence type="ECO:0000259" key="1">
    <source>
        <dbReference type="PROSITE" id="PS51379"/>
    </source>
</evidence>
<dbReference type="Pfam" id="PF12838">
    <property type="entry name" value="Fer4_7"/>
    <property type="match status" value="1"/>
</dbReference>
<comment type="caution">
    <text evidence="2">The sequence shown here is derived from an EMBL/GenBank/DDBJ whole genome shotgun (WGS) entry which is preliminary data.</text>
</comment>
<proteinExistence type="predicted"/>
<dbReference type="Pfam" id="PF13237">
    <property type="entry name" value="Fer4_10"/>
    <property type="match status" value="2"/>
</dbReference>
<dbReference type="AlphaFoldDB" id="A0A366MC35"/>
<dbReference type="InterPro" id="IPR017900">
    <property type="entry name" value="4Fe4S_Fe_S_CS"/>
</dbReference>
<reference evidence="2 3" key="1">
    <citation type="submission" date="2018-06" db="EMBL/GenBank/DDBJ databases">
        <title>Genomic insight into two independent archaeal endosymbiosis events.</title>
        <authorList>
            <person name="Lind A.E."/>
            <person name="Lewis W.H."/>
            <person name="Spang A."/>
            <person name="Guy L."/>
            <person name="Embley M.T."/>
            <person name="Ettema T.J.G."/>
        </authorList>
    </citation>
    <scope>NUCLEOTIDE SEQUENCE [LARGE SCALE GENOMIC DNA]</scope>
    <source>
        <strain evidence="2">NOE</strain>
    </source>
</reference>
<feature type="domain" description="4Fe-4S ferredoxin-type" evidence="1">
    <location>
        <begin position="126"/>
        <end position="155"/>
    </location>
</feature>
<dbReference type="SUPFAM" id="SSF54862">
    <property type="entry name" value="4Fe-4S ferredoxins"/>
    <property type="match status" value="2"/>
</dbReference>
<evidence type="ECO:0000313" key="2">
    <source>
        <dbReference type="EMBL" id="RBQ23796.1"/>
    </source>
</evidence>
<feature type="domain" description="4Fe-4S ferredoxin-type" evidence="1">
    <location>
        <begin position="81"/>
        <end position="110"/>
    </location>
</feature>
<feature type="domain" description="4Fe-4S ferredoxin-type" evidence="1">
    <location>
        <begin position="41"/>
        <end position="71"/>
    </location>
</feature>
<feature type="domain" description="4Fe-4S ferredoxin-type" evidence="1">
    <location>
        <begin position="156"/>
        <end position="186"/>
    </location>
</feature>
<dbReference type="PANTHER" id="PTHR43122:SF1">
    <property type="entry name" value="IRON-SULFUR-BINDING PROTEIN"/>
    <property type="match status" value="1"/>
</dbReference>
<dbReference type="Gene3D" id="3.30.70.20">
    <property type="match status" value="3"/>
</dbReference>
<sequence length="345" mass="39213">MKNMSSVIWYLYEFARKSFVEGFTDAKSKHDIVEKPDRFRDFPEVIKEYCIGCGACTKSCPSPQAIKLVRDGDDSEEDGITYPVVNERSCIRCGFCAEVCPTDPKTLLCGENHLIKEEFNIIPSKRQYLVDDFLCIKCKKCIKSCPVEGAIIEKDNKIMVDQVKCISCGNCLDACPVKGAMKGVFIDNLEDQKAVIHLVVNTLEEFIESKEKELQSLPDEKLLKLQLPLSEIWDKALKIIPDEEVALEIIENATDRLKIRIIAWDDSKCKKCRLCVDECPTGAITYNPDTNDVKRDSNKCLRCSNCYQTCPFCFVKYFIAKFLLDEFDGEKVILITLNESQLANN</sequence>
<dbReference type="InterPro" id="IPR017896">
    <property type="entry name" value="4Fe4S_Fe-S-bd"/>
</dbReference>
<dbReference type="PANTHER" id="PTHR43122">
    <property type="entry name" value="FERREDOXIN SUBUNIT OF PYRUVATE:FLAVODOXIN OXIDOREDUCTASE-RELATED"/>
    <property type="match status" value="1"/>
</dbReference>
<dbReference type="PROSITE" id="PS51379">
    <property type="entry name" value="4FE4S_FER_2"/>
    <property type="match status" value="6"/>
</dbReference>
<dbReference type="EMBL" id="NIZT01000019">
    <property type="protein sequence ID" value="RBQ23796.1"/>
    <property type="molecule type" value="Genomic_DNA"/>
</dbReference>
<protein>
    <submittedName>
        <fullName evidence="2">Polyferredoxin protein MvhB</fullName>
    </submittedName>
</protein>